<dbReference type="eggNOG" id="COG4995">
    <property type="taxonomic scope" value="Bacteria"/>
</dbReference>
<dbReference type="KEGG" id="cyp:PCC8801_2461"/>
<organism evidence="2 3">
    <name type="scientific">Rippkaea orientalis (strain PCC 8801 / RF-1)</name>
    <name type="common">Cyanothece sp. (strain PCC 8801)</name>
    <dbReference type="NCBI Taxonomy" id="41431"/>
    <lineage>
        <taxon>Bacteria</taxon>
        <taxon>Bacillati</taxon>
        <taxon>Cyanobacteriota</taxon>
        <taxon>Cyanophyceae</taxon>
        <taxon>Oscillatoriophycideae</taxon>
        <taxon>Chroococcales</taxon>
        <taxon>Aphanothecaceae</taxon>
        <taxon>Rippkaea</taxon>
        <taxon>Rippkaea orientalis</taxon>
    </lineage>
</organism>
<proteinExistence type="predicted"/>
<dbReference type="PANTHER" id="PTHR10098:SF112">
    <property type="entry name" value="SLR0380 PROTEIN"/>
    <property type="match status" value="1"/>
</dbReference>
<dbReference type="SMART" id="SM00028">
    <property type="entry name" value="TPR"/>
    <property type="match status" value="4"/>
</dbReference>
<name>B7K3T1_RIPO1</name>
<dbReference type="SUPFAM" id="SSF48452">
    <property type="entry name" value="TPR-like"/>
    <property type="match status" value="2"/>
</dbReference>
<feature type="domain" description="CHAT" evidence="1">
    <location>
        <begin position="634"/>
        <end position="903"/>
    </location>
</feature>
<evidence type="ECO:0000313" key="2">
    <source>
        <dbReference type="EMBL" id="ACK66471.1"/>
    </source>
</evidence>
<dbReference type="eggNOG" id="COG0457">
    <property type="taxonomic scope" value="Bacteria"/>
</dbReference>
<dbReference type="Proteomes" id="UP000008204">
    <property type="component" value="Chromosome"/>
</dbReference>
<dbReference type="HOGENOM" id="CLU_002404_0_0_3"/>
<dbReference type="EMBL" id="CP001287">
    <property type="protein sequence ID" value="ACK66471.1"/>
    <property type="molecule type" value="Genomic_DNA"/>
</dbReference>
<dbReference type="STRING" id="41431.PCC8801_2461"/>
<dbReference type="Pfam" id="PF12770">
    <property type="entry name" value="CHAT"/>
    <property type="match status" value="1"/>
</dbReference>
<dbReference type="OrthoDB" id="446317at2"/>
<reference evidence="3" key="1">
    <citation type="journal article" date="2011" name="MBio">
        <title>Novel metabolic attributes of the genus Cyanothece, comprising a group of unicellular nitrogen-fixing Cyanobacteria.</title>
        <authorList>
            <person name="Bandyopadhyay A."/>
            <person name="Elvitigala T."/>
            <person name="Welsh E."/>
            <person name="Stockel J."/>
            <person name="Liberton M."/>
            <person name="Min H."/>
            <person name="Sherman L.A."/>
            <person name="Pakrasi H.B."/>
        </authorList>
    </citation>
    <scope>NUCLEOTIDE SEQUENCE [LARGE SCALE GENOMIC DNA]</scope>
    <source>
        <strain evidence="3">PCC 8801</strain>
    </source>
</reference>
<evidence type="ECO:0000313" key="3">
    <source>
        <dbReference type="Proteomes" id="UP000008204"/>
    </source>
</evidence>
<gene>
    <name evidence="2" type="ordered locus">PCC8801_2461</name>
</gene>
<evidence type="ECO:0000259" key="1">
    <source>
        <dbReference type="Pfam" id="PF12770"/>
    </source>
</evidence>
<protein>
    <submittedName>
        <fullName evidence="2">TPR repeat-containing protein</fullName>
    </submittedName>
</protein>
<dbReference type="Gene3D" id="1.25.40.10">
    <property type="entry name" value="Tetratricopeptide repeat domain"/>
    <property type="match status" value="2"/>
</dbReference>
<dbReference type="PANTHER" id="PTHR10098">
    <property type="entry name" value="RAPSYN-RELATED"/>
    <property type="match status" value="1"/>
</dbReference>
<accession>B7K3T1</accession>
<sequence length="905" mass="102900">MFFRYLRFVSISLISLVLSLFLTTYPWLSVIASSPPLNSINQSQRLEQAKQWYQQGQLNLAIETWREIAIYYEEQEDQLNQAHILTYLALAYSQLGAWTEAEESINDSLTLLQETIKTKTEVCLPILAEALNVQGTLFLAKGDALSALSSWEKATNTYEQVRDESGIFRTKINQSMALKALGSYSRACEKLVEVFSNNSLTCKPLNLKKINDLFSSSLESLSSIKIAGWSSLGEVLKEMAELDSSQFIFETLLEKSPATEQQASLLVNLAKTLQLQGNIEEAQEKLIRAIALSKNSQTQVKAQLIQLQLLINQKQWNQIEALVSNLVNQISQLPLNQTKIDAQLTLAQRLMEIKSPSWQEIDQLLLEAQKNSETIGYIRGQAFSLGNQGELYEQLALSKVCYLNNNNLSRYRQQTPLNCHQVYQFTDIKQLEAIPSQLWKKASQFTEQALKHSQALQAPEMTYLWQWQLGRILAESGQTGAIEAYLAAIETLETITNQLGTNREFQFSFQEKVEPLYRQLLSLLLPRNNQDSVPQEQLVEARQQIEALQAAELNNFFRDVCVQSEPVAIEDIDPQAAVIYPLILRDRLVVLLSLPKQPLQAYVVPIEQEELEKILRDFRYNIVIRSQREFFINAEQLYDWLIRPFNQRLQQSSIKTLIFVADGVFRNVPLAALYDGQQYLIENYGVSLTPGLTLLSPESLQQKGLNTLFAGLTAETPKDGFIPLFYVQQELQAVKSQVPSLSLLNEQFTLSNLQDNLQDNFFPILHFATHGQFSSQFEETFLLAWNSRINILQLERLLKESAPTQRAAIELLILSACETATGDRRAALGLAGFAVRAGARSTLATLWSVNDQGTALLMEQLYNQLAQQKISKAEALRQAQLVLLKDRWYRHPFYWSPYILVGNWL</sequence>
<dbReference type="InterPro" id="IPR011990">
    <property type="entry name" value="TPR-like_helical_dom_sf"/>
</dbReference>
<keyword evidence="3" id="KW-1185">Reference proteome</keyword>
<dbReference type="InterPro" id="IPR024983">
    <property type="entry name" value="CHAT_dom"/>
</dbReference>
<dbReference type="InterPro" id="IPR019734">
    <property type="entry name" value="TPR_rpt"/>
</dbReference>
<dbReference type="AlphaFoldDB" id="B7K3T1"/>